<dbReference type="AlphaFoldDB" id="A0A068QS72"/>
<organism evidence="11 13">
    <name type="scientific">Xenorhabdus doucetiae</name>
    <dbReference type="NCBI Taxonomy" id="351671"/>
    <lineage>
        <taxon>Bacteria</taxon>
        <taxon>Pseudomonadati</taxon>
        <taxon>Pseudomonadota</taxon>
        <taxon>Gammaproteobacteria</taxon>
        <taxon>Enterobacterales</taxon>
        <taxon>Morganellaceae</taxon>
        <taxon>Xenorhabdus</taxon>
    </lineage>
</organism>
<dbReference type="Proteomes" id="UP000324170">
    <property type="component" value="Unassembled WGS sequence"/>
</dbReference>
<dbReference type="OrthoDB" id="9790390at2"/>
<keyword evidence="4" id="KW-0249">Electron transport</keyword>
<dbReference type="Pfam" id="PF00085">
    <property type="entry name" value="Thioredoxin"/>
    <property type="match status" value="1"/>
</dbReference>
<evidence type="ECO:0000313" key="12">
    <source>
        <dbReference type="EMBL" id="TYP03629.1"/>
    </source>
</evidence>
<protein>
    <recommendedName>
        <fullName evidence="7 8">Thioredoxin</fullName>
    </recommendedName>
</protein>
<evidence type="ECO:0000256" key="4">
    <source>
        <dbReference type="ARBA" id="ARBA00022982"/>
    </source>
</evidence>
<keyword evidence="3" id="KW-0813">Transport</keyword>
<proteinExistence type="inferred from homology"/>
<dbReference type="PROSITE" id="PS51352">
    <property type="entry name" value="THIOREDOXIN_2"/>
    <property type="match status" value="1"/>
</dbReference>
<dbReference type="CDD" id="cd02947">
    <property type="entry name" value="TRX_family"/>
    <property type="match status" value="1"/>
</dbReference>
<reference evidence="11 13" key="1">
    <citation type="submission" date="2013-07" db="EMBL/GenBank/DDBJ databases">
        <authorList>
            <person name="Genoscope - CEA"/>
        </authorList>
    </citation>
    <scope>NUCLEOTIDE SEQUENCE [LARGE SCALE GENOMIC DNA]</scope>
    <source>
        <strain evidence="11">FRM16</strain>
        <strain evidence="13">FRM16 / DSM 17909</strain>
    </source>
</reference>
<keyword evidence="5 9" id="KW-1015">Disulfide bond</keyword>
<dbReference type="PIRSF" id="PIRSF000077">
    <property type="entry name" value="Thioredoxin"/>
    <property type="match status" value="1"/>
</dbReference>
<evidence type="ECO:0000256" key="8">
    <source>
        <dbReference type="PIRNR" id="PIRNR000077"/>
    </source>
</evidence>
<dbReference type="PROSITE" id="PS00194">
    <property type="entry name" value="THIOREDOXIN_1"/>
    <property type="match status" value="1"/>
</dbReference>
<dbReference type="GO" id="GO:0005737">
    <property type="term" value="C:cytoplasm"/>
    <property type="evidence" value="ECO:0007669"/>
    <property type="project" value="TreeGrafter"/>
</dbReference>
<dbReference type="SUPFAM" id="SSF52833">
    <property type="entry name" value="Thioredoxin-like"/>
    <property type="match status" value="1"/>
</dbReference>
<dbReference type="STRING" id="351671.XDD1_2163"/>
<evidence type="ECO:0000313" key="11">
    <source>
        <dbReference type="EMBL" id="CDG17862.1"/>
    </source>
</evidence>
<comment type="similarity">
    <text evidence="2 8">Belongs to the thioredoxin family.</text>
</comment>
<feature type="domain" description="Thioredoxin" evidence="10">
    <location>
        <begin position="1"/>
        <end position="106"/>
    </location>
</feature>
<comment type="function">
    <text evidence="1">Participates in various redox reactions through the reversible oxidation of its active center dithiol to a disulfide and catalyzes dithiol-disulfide exchange reactions.</text>
</comment>
<evidence type="ECO:0000259" key="10">
    <source>
        <dbReference type="PROSITE" id="PS51352"/>
    </source>
</evidence>
<dbReference type="EMBL" id="FO704550">
    <property type="protein sequence ID" value="CDG17862.1"/>
    <property type="molecule type" value="Genomic_DNA"/>
</dbReference>
<evidence type="ECO:0000256" key="2">
    <source>
        <dbReference type="ARBA" id="ARBA00008987"/>
    </source>
</evidence>
<evidence type="ECO:0000313" key="14">
    <source>
        <dbReference type="Proteomes" id="UP000324170"/>
    </source>
</evidence>
<keyword evidence="6 9" id="KW-0676">Redox-active center</keyword>
<evidence type="ECO:0000256" key="3">
    <source>
        <dbReference type="ARBA" id="ARBA00022448"/>
    </source>
</evidence>
<dbReference type="InterPro" id="IPR013766">
    <property type="entry name" value="Thioredoxin_domain"/>
</dbReference>
<accession>A0A068QS72</accession>
<dbReference type="InterPro" id="IPR017937">
    <property type="entry name" value="Thioredoxin_CS"/>
</dbReference>
<reference evidence="12 14" key="2">
    <citation type="submission" date="2019-07" db="EMBL/GenBank/DDBJ databases">
        <title>Genomic Encyclopedia of Type Strains, Phase I: the one thousand microbial genomes (KMG-I) project.</title>
        <authorList>
            <person name="Kyrpides N."/>
        </authorList>
    </citation>
    <scope>NUCLEOTIDE SEQUENCE [LARGE SCALE GENOMIC DNA]</scope>
    <source>
        <strain evidence="12 14">DSM 17909</strain>
    </source>
</reference>
<evidence type="ECO:0000256" key="9">
    <source>
        <dbReference type="PIRSR" id="PIRSR000077-4"/>
    </source>
</evidence>
<evidence type="ECO:0000256" key="6">
    <source>
        <dbReference type="ARBA" id="ARBA00023284"/>
    </source>
</evidence>
<dbReference type="InterPro" id="IPR036249">
    <property type="entry name" value="Thioredoxin-like_sf"/>
</dbReference>
<dbReference type="HOGENOM" id="CLU_090389_10_3_6"/>
<dbReference type="Gene3D" id="3.40.30.10">
    <property type="entry name" value="Glutaredoxin"/>
    <property type="match status" value="1"/>
</dbReference>
<dbReference type="PANTHER" id="PTHR45663:SF11">
    <property type="entry name" value="GEO12009P1"/>
    <property type="match status" value="1"/>
</dbReference>
<sequence>MSALIELTEDNFDSIISTEGVCVVRFWAPWCGPCRMVAPIFSQLSAEMQKNATFAEINIDEAQEVAMKYGIRSIPTTLVYKNGQPVDSLVGVASLSQFKNLVSSNL</sequence>
<dbReference type="Proteomes" id="UP000032721">
    <property type="component" value="Chromosome"/>
</dbReference>
<gene>
    <name evidence="11" type="primary">trxA</name>
    <name evidence="12" type="ORF">LY16_02340</name>
    <name evidence="11" type="ORF">XDD1_2163</name>
</gene>
<dbReference type="GO" id="GO:0015035">
    <property type="term" value="F:protein-disulfide reductase activity"/>
    <property type="evidence" value="ECO:0007669"/>
    <property type="project" value="UniProtKB-UniRule"/>
</dbReference>
<dbReference type="KEGG" id="xdo:XDD1_2163"/>
<dbReference type="PANTHER" id="PTHR45663">
    <property type="entry name" value="GEO12009P1"/>
    <property type="match status" value="1"/>
</dbReference>
<name>A0A068QS72_9GAMM</name>
<dbReference type="PRINTS" id="PR00421">
    <property type="entry name" value="THIOREDOXIN"/>
</dbReference>
<evidence type="ECO:0000256" key="7">
    <source>
        <dbReference type="NCBIfam" id="TIGR01068"/>
    </source>
</evidence>
<dbReference type="EMBL" id="VNHN01000037">
    <property type="protein sequence ID" value="TYP03629.1"/>
    <property type="molecule type" value="Genomic_DNA"/>
</dbReference>
<keyword evidence="14" id="KW-1185">Reference proteome</keyword>
<evidence type="ECO:0000256" key="1">
    <source>
        <dbReference type="ARBA" id="ARBA00003318"/>
    </source>
</evidence>
<dbReference type="FunFam" id="3.40.30.10:FF:000001">
    <property type="entry name" value="Thioredoxin"/>
    <property type="match status" value="1"/>
</dbReference>
<feature type="disulfide bond" description="Redox-active" evidence="9">
    <location>
        <begin position="31"/>
        <end position="34"/>
    </location>
</feature>
<dbReference type="InterPro" id="IPR005746">
    <property type="entry name" value="Thioredoxin"/>
</dbReference>
<evidence type="ECO:0000256" key="5">
    <source>
        <dbReference type="ARBA" id="ARBA00023157"/>
    </source>
</evidence>
<evidence type="ECO:0000313" key="13">
    <source>
        <dbReference type="Proteomes" id="UP000032721"/>
    </source>
</evidence>
<dbReference type="NCBIfam" id="TIGR01068">
    <property type="entry name" value="thioredoxin"/>
    <property type="match status" value="1"/>
</dbReference>
<dbReference type="RefSeq" id="WP_045970815.1">
    <property type="nucleotide sequence ID" value="NZ_CAWMED010000001.1"/>
</dbReference>